<dbReference type="NCBIfam" id="TIGR00976">
    <property type="entry name" value="CocE_NonD"/>
    <property type="match status" value="2"/>
</dbReference>
<dbReference type="Gene3D" id="3.40.50.1820">
    <property type="entry name" value="alpha/beta hydrolase"/>
    <property type="match status" value="1"/>
</dbReference>
<dbReference type="Gene3D" id="1.10.3020.20">
    <property type="match status" value="1"/>
</dbReference>
<organism evidence="3 4">
    <name type="scientific">Lentzea pudingi</name>
    <dbReference type="NCBI Taxonomy" id="1789439"/>
    <lineage>
        <taxon>Bacteria</taxon>
        <taxon>Bacillati</taxon>
        <taxon>Actinomycetota</taxon>
        <taxon>Actinomycetes</taxon>
        <taxon>Pseudonocardiales</taxon>
        <taxon>Pseudonocardiaceae</taxon>
        <taxon>Lentzea</taxon>
    </lineage>
</organism>
<reference evidence="4" key="1">
    <citation type="journal article" date="2019" name="Int. J. Syst. Evol. Microbiol.">
        <title>The Global Catalogue of Microorganisms (GCM) 10K type strain sequencing project: providing services to taxonomists for standard genome sequencing and annotation.</title>
        <authorList>
            <consortium name="The Broad Institute Genomics Platform"/>
            <consortium name="The Broad Institute Genome Sequencing Center for Infectious Disease"/>
            <person name="Wu L."/>
            <person name="Ma J."/>
        </authorList>
    </citation>
    <scope>NUCLEOTIDE SEQUENCE [LARGE SCALE GENOMIC DNA]</scope>
    <source>
        <strain evidence="4">CGMCC 4.7319</strain>
    </source>
</reference>
<dbReference type="SUPFAM" id="SSF49785">
    <property type="entry name" value="Galactose-binding domain-like"/>
    <property type="match status" value="1"/>
</dbReference>
<feature type="domain" description="Xaa-Pro dipeptidyl-peptidase C-terminal" evidence="2">
    <location>
        <begin position="471"/>
        <end position="760"/>
    </location>
</feature>
<gene>
    <name evidence="3" type="ORF">GCM10011609_34970</name>
</gene>
<keyword evidence="1" id="KW-0378">Hydrolase</keyword>
<protein>
    <submittedName>
        <fullName evidence="3">Peptidase S15</fullName>
    </submittedName>
</protein>
<dbReference type="Pfam" id="PF02129">
    <property type="entry name" value="Peptidase_S15"/>
    <property type="match status" value="1"/>
</dbReference>
<accession>A0ABQ2HXF8</accession>
<dbReference type="Proteomes" id="UP000597656">
    <property type="component" value="Unassembled WGS sequence"/>
</dbReference>
<name>A0ABQ2HXF8_9PSEU</name>
<dbReference type="Gene3D" id="2.60.120.260">
    <property type="entry name" value="Galactose-binding domain-like"/>
    <property type="match status" value="1"/>
</dbReference>
<dbReference type="SUPFAM" id="SSF53474">
    <property type="entry name" value="alpha/beta-Hydrolases"/>
    <property type="match status" value="1"/>
</dbReference>
<proteinExistence type="predicted"/>
<dbReference type="InterPro" id="IPR005674">
    <property type="entry name" value="CocE/Ser_esterase"/>
</dbReference>
<dbReference type="InterPro" id="IPR000383">
    <property type="entry name" value="Xaa-Pro-like_dom"/>
</dbReference>
<dbReference type="SMART" id="SM00939">
    <property type="entry name" value="PepX_C"/>
    <property type="match status" value="1"/>
</dbReference>
<evidence type="ECO:0000313" key="4">
    <source>
        <dbReference type="Proteomes" id="UP000597656"/>
    </source>
</evidence>
<dbReference type="RefSeq" id="WP_189155782.1">
    <property type="nucleotide sequence ID" value="NZ_BMNC01000004.1"/>
</dbReference>
<dbReference type="Pfam" id="PF08530">
    <property type="entry name" value="PepX_C"/>
    <property type="match status" value="1"/>
</dbReference>
<dbReference type="InterPro" id="IPR050585">
    <property type="entry name" value="Xaa-Pro_dipeptidyl-ppase/CocE"/>
</dbReference>
<dbReference type="EMBL" id="BMNC01000004">
    <property type="protein sequence ID" value="GGM94501.1"/>
    <property type="molecule type" value="Genomic_DNA"/>
</dbReference>
<evidence type="ECO:0000256" key="1">
    <source>
        <dbReference type="ARBA" id="ARBA00022801"/>
    </source>
</evidence>
<keyword evidence="4" id="KW-1185">Reference proteome</keyword>
<sequence>MVREGRVAGPIAGLRFETPTCSGVTDHAGTFQFRNGEIVTFFVGKVVVGTARGAERLTVADLVARVDGSLSKVADPGLTNIARFLLTLDDDGNPDNGITLTAEIHEFVGDRAIDFRYRIMSLPGAPIDPVQAFTDDPVVVQLLQDLNEAKVFTGSTPRGLASAAAARNEVRRNILGIRRYRDVKIPLRNGSFVYADVFRPDNDEPVPVVMNLGVYGRAFVHHSIDGDEAAEHHEVMEDRYFLGNPDGYEYENHESINTATWIPRGYALVRVDGPGAGKSPGTLGIWGIEEAEAFYDAIEWAGVQPWSNGNIGLWGMSYYAVNQHAVASLRPPHLKAMIAIGTDTDLYEELAYTGGIFNEEFFPGWFANGIVPAIVGDIDAKDFLAAAKANPFKDSDPSLIFGPRSEVLMSPEMSDVSVPLWTVAATAHPGNFHQLGSSETFLNTPTPNKKIDFWEDWFLKSYSAAAVEDHVAFFDHWLKGVDNGIMDTPPVRMEIRTGRGTSYLQEENEWPIARTQYVKWYLDATPSEWNGLTGCDYVLRLEQSAPEHAGEVTYSAEVDSSTAFSAGIDIAEFRRRAAQTAAQLAATASAPCSPGATFVSAPFEDDTILAGYSKLVVWVSSTSEDMDIFVSLRVLDENDHEVDFCGPALIPGISTRFYPLAKGWLKVSHRKLDPERSTEFRPKHTHLRADHAPLQNGEIVPVEVEIIPNTGLIRKGQRLRVDIEPYTGAGHGMRHTYDATYHDGAQNTIFTGAQYPSYVQLPVLPPAGP</sequence>
<comment type="caution">
    <text evidence="3">The sequence shown here is derived from an EMBL/GenBank/DDBJ whole genome shotgun (WGS) entry which is preliminary data.</text>
</comment>
<dbReference type="PANTHER" id="PTHR43056:SF10">
    <property type="entry name" value="COCE_NOND FAMILY, PUTATIVE (AFU_ORTHOLOGUE AFUA_7G00600)-RELATED"/>
    <property type="match status" value="1"/>
</dbReference>
<dbReference type="InterPro" id="IPR029058">
    <property type="entry name" value="AB_hydrolase_fold"/>
</dbReference>
<dbReference type="PANTHER" id="PTHR43056">
    <property type="entry name" value="PEPTIDASE S9 PROLYL OLIGOPEPTIDASE"/>
    <property type="match status" value="1"/>
</dbReference>
<dbReference type="InterPro" id="IPR008979">
    <property type="entry name" value="Galactose-bd-like_sf"/>
</dbReference>
<evidence type="ECO:0000313" key="3">
    <source>
        <dbReference type="EMBL" id="GGM94501.1"/>
    </source>
</evidence>
<evidence type="ECO:0000259" key="2">
    <source>
        <dbReference type="SMART" id="SM00939"/>
    </source>
</evidence>
<dbReference type="InterPro" id="IPR013736">
    <property type="entry name" value="Xaa-Pro_dipept_C"/>
</dbReference>